<dbReference type="AlphaFoldDB" id="A0A6M4GQ71"/>
<dbReference type="Proteomes" id="UP000501534">
    <property type="component" value="Chromosome"/>
</dbReference>
<dbReference type="KEGG" id="uru:DSM104443_00524"/>
<reference evidence="2 3" key="1">
    <citation type="submission" date="2020-04" db="EMBL/GenBank/DDBJ databases">
        <title>Usitatibacter rugosus gen. nov., sp. nov. and Usitatibacter palustris sp. nov., novel members of Usitatibacteraceae fam. nov. within the order Nitrosomonadales isolated from soil.</title>
        <authorList>
            <person name="Huber K.J."/>
            <person name="Neumann-Schaal M."/>
            <person name="Geppert A."/>
            <person name="Luckner M."/>
            <person name="Wanner G."/>
            <person name="Overmann J."/>
        </authorList>
    </citation>
    <scope>NUCLEOTIDE SEQUENCE [LARGE SCALE GENOMIC DNA]</scope>
    <source>
        <strain evidence="2 3">0125_3</strain>
    </source>
</reference>
<accession>A0A6M4GQ71</accession>
<evidence type="ECO:0008006" key="4">
    <source>
        <dbReference type="Google" id="ProtNLM"/>
    </source>
</evidence>
<evidence type="ECO:0000313" key="3">
    <source>
        <dbReference type="Proteomes" id="UP000501534"/>
    </source>
</evidence>
<gene>
    <name evidence="2" type="ORF">DSM104443_00524</name>
</gene>
<evidence type="ECO:0000256" key="1">
    <source>
        <dbReference type="SAM" id="SignalP"/>
    </source>
</evidence>
<dbReference type="Pfam" id="PF11383">
    <property type="entry name" value="DUF3187"/>
    <property type="match status" value="1"/>
</dbReference>
<name>A0A6M4GQ71_9PROT</name>
<keyword evidence="1" id="KW-0732">Signal</keyword>
<sequence length="344" mass="38097">MRFLRTAFVLAALASVDACARDLSMFGVLRVDLPQPPLETPAPGRWGYSLDLGYQNTWSMSPNIEDYFTNRQAQRQFTATDLLFIRSLEGEKFLVDGELGVIDFTVRRQLDAHWGIRGTVGVIGYTGGFMDSTIEGFHRAFGFRDYLRPSVPRNLFTVLTEFQNGDSQTRLDAPSSGLLDPEIGVRYSWFERPAPWNLVLDAAMKIPVAGRRAYLSNGGWDVGTQATLQGVWGKHVGTASASLTYSRGGGVIETGGYRLAPGMMLGYEYALADATRGFVQGSLYRYPLNSDDTAIGGLRQRKSQLEVGFRHRYGDSTFEFSIVEAFGAFNGLPDFGIQLGWSTR</sequence>
<organism evidence="2 3">
    <name type="scientific">Usitatibacter rugosus</name>
    <dbReference type="NCBI Taxonomy" id="2732067"/>
    <lineage>
        <taxon>Bacteria</taxon>
        <taxon>Pseudomonadati</taxon>
        <taxon>Pseudomonadota</taxon>
        <taxon>Betaproteobacteria</taxon>
        <taxon>Nitrosomonadales</taxon>
        <taxon>Usitatibacteraceae</taxon>
        <taxon>Usitatibacter</taxon>
    </lineage>
</organism>
<feature type="chain" id="PRO_5026825483" description="DUF3187 family protein" evidence="1">
    <location>
        <begin position="21"/>
        <end position="344"/>
    </location>
</feature>
<dbReference type="EMBL" id="CP053069">
    <property type="protein sequence ID" value="QJR09480.1"/>
    <property type="molecule type" value="Genomic_DNA"/>
</dbReference>
<dbReference type="RefSeq" id="WP_171089218.1">
    <property type="nucleotide sequence ID" value="NZ_CP053069.1"/>
</dbReference>
<keyword evidence="3" id="KW-1185">Reference proteome</keyword>
<protein>
    <recommendedName>
        <fullName evidence="4">DUF3187 family protein</fullName>
    </recommendedName>
</protein>
<evidence type="ECO:0000313" key="2">
    <source>
        <dbReference type="EMBL" id="QJR09480.1"/>
    </source>
</evidence>
<feature type="signal peptide" evidence="1">
    <location>
        <begin position="1"/>
        <end position="20"/>
    </location>
</feature>
<dbReference type="InterPro" id="IPR021523">
    <property type="entry name" value="DUF3187"/>
</dbReference>
<proteinExistence type="predicted"/>